<protein>
    <submittedName>
        <fullName evidence="1">Uncharacterized oxidoreductase YhdF</fullName>
    </submittedName>
</protein>
<evidence type="ECO:0000313" key="2">
    <source>
        <dbReference type="Proteomes" id="UP000286921"/>
    </source>
</evidence>
<dbReference type="PANTHER" id="PTHR43975:SF2">
    <property type="entry name" value="EG:BACR7A4.14 PROTEIN-RELATED"/>
    <property type="match status" value="1"/>
</dbReference>
<dbReference type="CDD" id="cd05233">
    <property type="entry name" value="SDR_c"/>
    <property type="match status" value="1"/>
</dbReference>
<keyword evidence="2" id="KW-1185">Reference proteome</keyword>
<dbReference type="Gene3D" id="3.40.50.720">
    <property type="entry name" value="NAD(P)-binding Rossmann-like Domain"/>
    <property type="match status" value="1"/>
</dbReference>
<accession>A0A401KRB5</accession>
<comment type="caution">
    <text evidence="1">The sequence shown here is derived from an EMBL/GenBank/DDBJ whole genome shotgun (WGS) entry which is preliminary data.</text>
</comment>
<dbReference type="EMBL" id="BDHI01000014">
    <property type="protein sequence ID" value="GCB21843.1"/>
    <property type="molecule type" value="Genomic_DNA"/>
</dbReference>
<dbReference type="InterPro" id="IPR036291">
    <property type="entry name" value="NAD(P)-bd_dom_sf"/>
</dbReference>
<evidence type="ECO:0000313" key="1">
    <source>
        <dbReference type="EMBL" id="GCB21843.1"/>
    </source>
</evidence>
<sequence length="874" mass="97343">MSFADQPVIRRDFTEKTHFTSYPFISPLAQDFSGRHVLITGAAWEDGVGYATATAFARAGASAIAVLDLHGISDDLVTRLKAAAVEAGRPEPQVVSGRVDISRWESVAAFKETVSEAYGHRLDVLINNAAHQEPYSSILDADPDVYWKTWEVNVHGLFHMTRAFLPMLIDTRAKHDGLGIMINVASSGALSVRKGGASYRTSKLAVLRWTEALNLEHGDDGLLSFCVNPGAIKTHMTINEPAEVREMLPHKPEMAGDTIAWLAAERRTHSEVTADEAINAPGIVTAVQYPNPGYLGSSSHTTFFDQLQFQKTAEVGPTTEIESFPNPADDYIFDDSCIAKGAELILELHRESLIPQFTQLFRRWIATGTNLALAGPLTAPCASTASHLISGFDGTHASATSISKRLFYNSRCPLRLNSHTTLDEYCANFCGPHARWETLGLFCTAVCRASIDLTYAEPMYGSEQQRRRIQKLTLSYSDQFLDLCLPLDCMNDLQLFLTYENFISHSQVDGDQSYLSWRKLGDVAAALFALGYHQQQTESFRAAPTFLRDLRQTAFCRAYSADKNVSIFLGRPPRILRKFCHFYLPGDHNEDSHEASRSPAIWLHTEKLDFATDSRWAGLCAILKDDILDLFTEDNYDERARRAWLIEADIQAQWLAVPRSCRLEGGLKACDRRPVERDFMVNMKLNYLHVQFLLRLALVRPMSTEPDSDLLNVSLKMLGLVVETILLKDQIVNSGTSLVWKVAYYGLSAAGMICLTLVNRSFAIGSFATSYSKIFQELSILAAEIERGTLVYVDSPNYALLARATQTIKAILDRMMTPSDNTVVAPDNQHEGPAASEQRDALDDGSWGLWDNTNLQEFELSFWHNLAGHPSLNQ</sequence>
<proteinExistence type="predicted"/>
<reference evidence="1 2" key="1">
    <citation type="submission" date="2016-09" db="EMBL/GenBank/DDBJ databases">
        <title>Aspergillus awamori IFM 58123T.</title>
        <authorList>
            <person name="Kusuya Y."/>
            <person name="Shimizu M."/>
            <person name="Takahashi H."/>
            <person name="Yaguchi T."/>
        </authorList>
    </citation>
    <scope>NUCLEOTIDE SEQUENCE [LARGE SCALE GENOMIC DNA]</scope>
    <source>
        <strain evidence="1 2">IFM 58123</strain>
    </source>
</reference>
<dbReference type="InterPro" id="IPR002347">
    <property type="entry name" value="SDR_fam"/>
</dbReference>
<name>A0A401KRB5_ASPAW</name>
<dbReference type="SUPFAM" id="SSF51735">
    <property type="entry name" value="NAD(P)-binding Rossmann-fold domains"/>
    <property type="match status" value="1"/>
</dbReference>
<dbReference type="Proteomes" id="UP000286921">
    <property type="component" value="Unassembled WGS sequence"/>
</dbReference>
<dbReference type="PANTHER" id="PTHR43975">
    <property type="entry name" value="ZGC:101858"/>
    <property type="match status" value="1"/>
</dbReference>
<dbReference type="AlphaFoldDB" id="A0A401KRB5"/>
<gene>
    <name evidence="1" type="ORF">AAWM_04728</name>
</gene>
<dbReference type="Pfam" id="PF00106">
    <property type="entry name" value="adh_short"/>
    <property type="match status" value="1"/>
</dbReference>
<organism evidence="1 2">
    <name type="scientific">Aspergillus awamori</name>
    <name type="common">Black koji mold</name>
    <dbReference type="NCBI Taxonomy" id="105351"/>
    <lineage>
        <taxon>Eukaryota</taxon>
        <taxon>Fungi</taxon>
        <taxon>Dikarya</taxon>
        <taxon>Ascomycota</taxon>
        <taxon>Pezizomycotina</taxon>
        <taxon>Eurotiomycetes</taxon>
        <taxon>Eurotiomycetidae</taxon>
        <taxon>Eurotiales</taxon>
        <taxon>Aspergillaceae</taxon>
        <taxon>Aspergillus</taxon>
    </lineage>
</organism>
<dbReference type="PRINTS" id="PR00081">
    <property type="entry name" value="GDHRDH"/>
</dbReference>
<dbReference type="STRING" id="105351.A0A401KRB5"/>
<dbReference type="CDD" id="cd12148">
    <property type="entry name" value="fungal_TF_MHR"/>
    <property type="match status" value="1"/>
</dbReference>